<reference evidence="1" key="1">
    <citation type="submission" date="2020-09" db="EMBL/GenBank/DDBJ databases">
        <title>Genome-Enabled Discovery of Anthraquinone Biosynthesis in Senna tora.</title>
        <authorList>
            <person name="Kang S.-H."/>
            <person name="Pandey R.P."/>
            <person name="Lee C.-M."/>
            <person name="Sim J.-S."/>
            <person name="Jeong J.-T."/>
            <person name="Choi B.-S."/>
            <person name="Jung M."/>
            <person name="Ginzburg D."/>
            <person name="Zhao K."/>
            <person name="Won S.Y."/>
            <person name="Oh T.-J."/>
            <person name="Yu Y."/>
            <person name="Kim N.-H."/>
            <person name="Lee O.R."/>
            <person name="Lee T.-H."/>
            <person name="Bashyal P."/>
            <person name="Kim T.-S."/>
            <person name="Lee W.-H."/>
            <person name="Kawkins C."/>
            <person name="Kim C.-K."/>
            <person name="Kim J.S."/>
            <person name="Ahn B.O."/>
            <person name="Rhee S.Y."/>
            <person name="Sohng J.K."/>
        </authorList>
    </citation>
    <scope>NUCLEOTIDE SEQUENCE</scope>
    <source>
        <tissue evidence="1">Leaf</tissue>
    </source>
</reference>
<sequence>MVVADDKQVVVIYDAQARS</sequence>
<evidence type="ECO:0000313" key="2">
    <source>
        <dbReference type="Proteomes" id="UP000634136"/>
    </source>
</evidence>
<protein>
    <submittedName>
        <fullName evidence="1">Uncharacterized protein</fullName>
    </submittedName>
</protein>
<comment type="caution">
    <text evidence="1">The sequence shown here is derived from an EMBL/GenBank/DDBJ whole genome shotgun (WGS) entry which is preliminary data.</text>
</comment>
<evidence type="ECO:0000313" key="1">
    <source>
        <dbReference type="EMBL" id="KAF7814008.1"/>
    </source>
</evidence>
<dbReference type="Proteomes" id="UP000634136">
    <property type="component" value="Unassembled WGS sequence"/>
</dbReference>
<accession>A0A834WA35</accession>
<proteinExistence type="predicted"/>
<organism evidence="1 2">
    <name type="scientific">Senna tora</name>
    <dbReference type="NCBI Taxonomy" id="362788"/>
    <lineage>
        <taxon>Eukaryota</taxon>
        <taxon>Viridiplantae</taxon>
        <taxon>Streptophyta</taxon>
        <taxon>Embryophyta</taxon>
        <taxon>Tracheophyta</taxon>
        <taxon>Spermatophyta</taxon>
        <taxon>Magnoliopsida</taxon>
        <taxon>eudicotyledons</taxon>
        <taxon>Gunneridae</taxon>
        <taxon>Pentapetalae</taxon>
        <taxon>rosids</taxon>
        <taxon>fabids</taxon>
        <taxon>Fabales</taxon>
        <taxon>Fabaceae</taxon>
        <taxon>Caesalpinioideae</taxon>
        <taxon>Cassia clade</taxon>
        <taxon>Senna</taxon>
    </lineage>
</organism>
<name>A0A834WA35_9FABA</name>
<keyword evidence="2" id="KW-1185">Reference proteome</keyword>
<gene>
    <name evidence="1" type="ORF">G2W53_027977</name>
</gene>
<dbReference type="AlphaFoldDB" id="A0A834WA35"/>
<dbReference type="EMBL" id="JAAIUW010000009">
    <property type="protein sequence ID" value="KAF7814008.1"/>
    <property type="molecule type" value="Genomic_DNA"/>
</dbReference>